<dbReference type="InterPro" id="IPR044730">
    <property type="entry name" value="RNase_H-like_dom_plant"/>
</dbReference>
<dbReference type="PANTHER" id="PTHR47723">
    <property type="entry name" value="OS05G0353850 PROTEIN"/>
    <property type="match status" value="1"/>
</dbReference>
<comment type="caution">
    <text evidence="2">The sequence shown here is derived from an EMBL/GenBank/DDBJ whole genome shotgun (WGS) entry which is preliminary data.</text>
</comment>
<dbReference type="Pfam" id="PF13456">
    <property type="entry name" value="RVT_3"/>
    <property type="match status" value="1"/>
</dbReference>
<evidence type="ECO:0000259" key="1">
    <source>
        <dbReference type="PROSITE" id="PS50879"/>
    </source>
</evidence>
<dbReference type="InterPro" id="IPR036397">
    <property type="entry name" value="RNaseH_sf"/>
</dbReference>
<name>A0AAN8YBB6_SOLBU</name>
<dbReference type="InterPro" id="IPR053151">
    <property type="entry name" value="RNase_H-like"/>
</dbReference>
<dbReference type="Gene3D" id="3.30.420.10">
    <property type="entry name" value="Ribonuclease H-like superfamily/Ribonuclease H"/>
    <property type="match status" value="1"/>
</dbReference>
<feature type="domain" description="RNase H type-1" evidence="1">
    <location>
        <begin position="250"/>
        <end position="355"/>
    </location>
</feature>
<sequence length="355" mass="41300">MKLISDTLREYEAISGQKVNKDKSAIYLHHKVSGWKAVVAEVATGILRKEFPFNYLGLGDLYTIIGEELEWSIIYEKIEDITSRGEWNEEVIHELLPTELAEHIISNIKPPRGRIETAKPCWMLDTKGIFSVKSAWNYVRHKEEPNQIYKRIWTKGLPFKMAFLIWRLWKFKIPVDDRVRRWGIAGPSRCWCCVHPDQETLAHVFLRLDIANRAWSYFSSFAGSWAEMLIELEENRTMLKIIMVKWEYPPKGWVKYNTDGASRGKSRVSSYAFCLRDDIGDIIYVEGATIESTTSTMAEAKTILEASKHCKEQNHNQIIIQTDSMLMYRVLTEDWEIPWNIADTVEEIKVCLEGK</sequence>
<dbReference type="SUPFAM" id="SSF53098">
    <property type="entry name" value="Ribonuclease H-like"/>
    <property type="match status" value="1"/>
</dbReference>
<dbReference type="PANTHER" id="PTHR47723:SF24">
    <property type="entry name" value="RNASE H TYPE-1 DOMAIN-CONTAINING PROTEIN"/>
    <property type="match status" value="1"/>
</dbReference>
<dbReference type="AlphaFoldDB" id="A0AAN8YBB6"/>
<keyword evidence="3" id="KW-1185">Reference proteome</keyword>
<dbReference type="Proteomes" id="UP001371456">
    <property type="component" value="Unassembled WGS sequence"/>
</dbReference>
<gene>
    <name evidence="2" type="ORF">RDI58_014762</name>
</gene>
<dbReference type="InterPro" id="IPR012337">
    <property type="entry name" value="RNaseH-like_sf"/>
</dbReference>
<evidence type="ECO:0000313" key="2">
    <source>
        <dbReference type="EMBL" id="KAK6786237.1"/>
    </source>
</evidence>
<dbReference type="PROSITE" id="PS50879">
    <property type="entry name" value="RNASE_H_1"/>
    <property type="match status" value="1"/>
</dbReference>
<dbReference type="InterPro" id="IPR026960">
    <property type="entry name" value="RVT-Znf"/>
</dbReference>
<protein>
    <recommendedName>
        <fullName evidence="1">RNase H type-1 domain-containing protein</fullName>
    </recommendedName>
</protein>
<dbReference type="Pfam" id="PF13966">
    <property type="entry name" value="zf-RVT"/>
    <property type="match status" value="1"/>
</dbReference>
<proteinExistence type="predicted"/>
<dbReference type="GO" id="GO:0004523">
    <property type="term" value="F:RNA-DNA hybrid ribonuclease activity"/>
    <property type="evidence" value="ECO:0007669"/>
    <property type="project" value="InterPro"/>
</dbReference>
<evidence type="ECO:0000313" key="3">
    <source>
        <dbReference type="Proteomes" id="UP001371456"/>
    </source>
</evidence>
<dbReference type="CDD" id="cd06222">
    <property type="entry name" value="RNase_H_like"/>
    <property type="match status" value="1"/>
</dbReference>
<dbReference type="EMBL" id="JBANQN010000006">
    <property type="protein sequence ID" value="KAK6786237.1"/>
    <property type="molecule type" value="Genomic_DNA"/>
</dbReference>
<reference evidence="2 3" key="1">
    <citation type="submission" date="2024-02" db="EMBL/GenBank/DDBJ databases">
        <title>de novo genome assembly of Solanum bulbocastanum strain 11H21.</title>
        <authorList>
            <person name="Hosaka A.J."/>
        </authorList>
    </citation>
    <scope>NUCLEOTIDE SEQUENCE [LARGE SCALE GENOMIC DNA]</scope>
    <source>
        <tissue evidence="2">Young leaves</tissue>
    </source>
</reference>
<dbReference type="InterPro" id="IPR002156">
    <property type="entry name" value="RNaseH_domain"/>
</dbReference>
<dbReference type="GO" id="GO:0003676">
    <property type="term" value="F:nucleic acid binding"/>
    <property type="evidence" value="ECO:0007669"/>
    <property type="project" value="InterPro"/>
</dbReference>
<accession>A0AAN8YBB6</accession>
<organism evidence="2 3">
    <name type="scientific">Solanum bulbocastanum</name>
    <name type="common">Wild potato</name>
    <dbReference type="NCBI Taxonomy" id="147425"/>
    <lineage>
        <taxon>Eukaryota</taxon>
        <taxon>Viridiplantae</taxon>
        <taxon>Streptophyta</taxon>
        <taxon>Embryophyta</taxon>
        <taxon>Tracheophyta</taxon>
        <taxon>Spermatophyta</taxon>
        <taxon>Magnoliopsida</taxon>
        <taxon>eudicotyledons</taxon>
        <taxon>Gunneridae</taxon>
        <taxon>Pentapetalae</taxon>
        <taxon>asterids</taxon>
        <taxon>lamiids</taxon>
        <taxon>Solanales</taxon>
        <taxon>Solanaceae</taxon>
        <taxon>Solanoideae</taxon>
        <taxon>Solaneae</taxon>
        <taxon>Solanum</taxon>
    </lineage>
</organism>